<evidence type="ECO:0000256" key="5">
    <source>
        <dbReference type="ARBA" id="ARBA00022475"/>
    </source>
</evidence>
<dbReference type="InterPro" id="IPR050829">
    <property type="entry name" value="CorA_MIT"/>
</dbReference>
<evidence type="ECO:0000256" key="9">
    <source>
        <dbReference type="ARBA" id="ARBA00022989"/>
    </source>
</evidence>
<dbReference type="Proteomes" id="UP000278006">
    <property type="component" value="Unassembled WGS sequence"/>
</dbReference>
<accession>A0A3M6QPQ3</accession>
<dbReference type="CDD" id="cd12835">
    <property type="entry name" value="EcCorA-like_1"/>
    <property type="match status" value="1"/>
</dbReference>
<keyword evidence="11 13" id="KW-0472">Membrane</keyword>
<dbReference type="InterPro" id="IPR004488">
    <property type="entry name" value="Mg/Co-transport_prot_CorA"/>
</dbReference>
<keyword evidence="5 13" id="KW-1003">Cell membrane</keyword>
<comment type="function">
    <text evidence="13">Mediates influx of magnesium ions.</text>
</comment>
<keyword evidence="4 13" id="KW-0813">Transport</keyword>
<dbReference type="InterPro" id="IPR002523">
    <property type="entry name" value="MgTranspt_CorA/ZnTranspt_ZntB"/>
</dbReference>
<keyword evidence="8 13" id="KW-0460">Magnesium</keyword>
<evidence type="ECO:0000256" key="7">
    <source>
        <dbReference type="ARBA" id="ARBA00022692"/>
    </source>
</evidence>
<evidence type="ECO:0000256" key="12">
    <source>
        <dbReference type="ARBA" id="ARBA00034269"/>
    </source>
</evidence>
<keyword evidence="9 13" id="KW-1133">Transmembrane helix</keyword>
<reference evidence="14 15" key="1">
    <citation type="submission" date="2018-10" db="EMBL/GenBank/DDBJ databases">
        <title>Draft genome of Cortibacter populi DSM10536.</title>
        <authorList>
            <person name="Bernier A.-M."/>
            <person name="Bernard K."/>
        </authorList>
    </citation>
    <scope>NUCLEOTIDE SEQUENCE [LARGE SCALE GENOMIC DNA]</scope>
    <source>
        <strain evidence="14 15">DSM 105136</strain>
    </source>
</reference>
<dbReference type="Gene3D" id="1.20.58.340">
    <property type="entry name" value="Magnesium transport protein CorA, transmembrane region"/>
    <property type="match status" value="1"/>
</dbReference>
<dbReference type="SUPFAM" id="SSF143865">
    <property type="entry name" value="CorA soluble domain-like"/>
    <property type="match status" value="1"/>
</dbReference>
<evidence type="ECO:0000256" key="13">
    <source>
        <dbReference type="RuleBase" id="RU362010"/>
    </source>
</evidence>
<dbReference type="AlphaFoldDB" id="A0A3M6QPQ3"/>
<evidence type="ECO:0000256" key="4">
    <source>
        <dbReference type="ARBA" id="ARBA00022448"/>
    </source>
</evidence>
<dbReference type="GO" id="GO:0015099">
    <property type="term" value="F:nickel cation transmembrane transporter activity"/>
    <property type="evidence" value="ECO:0007669"/>
    <property type="project" value="TreeGrafter"/>
</dbReference>
<dbReference type="FunFam" id="1.20.58.340:FF:000001">
    <property type="entry name" value="Magnesium transport protein CorA"/>
    <property type="match status" value="1"/>
</dbReference>
<keyword evidence="7 13" id="KW-0812">Transmembrane</keyword>
<dbReference type="GO" id="GO:0015087">
    <property type="term" value="F:cobalt ion transmembrane transporter activity"/>
    <property type="evidence" value="ECO:0007669"/>
    <property type="project" value="UniProtKB-UniRule"/>
</dbReference>
<evidence type="ECO:0000313" key="14">
    <source>
        <dbReference type="EMBL" id="RMX05044.1"/>
    </source>
</evidence>
<evidence type="ECO:0000313" key="15">
    <source>
        <dbReference type="Proteomes" id="UP000278006"/>
    </source>
</evidence>
<comment type="caution">
    <text evidence="14">The sequence shown here is derived from an EMBL/GenBank/DDBJ whole genome shotgun (WGS) entry which is preliminary data.</text>
</comment>
<evidence type="ECO:0000256" key="6">
    <source>
        <dbReference type="ARBA" id="ARBA00022519"/>
    </source>
</evidence>
<organism evidence="14 15">
    <name type="scientific">Corticibacter populi</name>
    <dbReference type="NCBI Taxonomy" id="1550736"/>
    <lineage>
        <taxon>Bacteria</taxon>
        <taxon>Pseudomonadati</taxon>
        <taxon>Pseudomonadota</taxon>
        <taxon>Betaproteobacteria</taxon>
        <taxon>Burkholderiales</taxon>
        <taxon>Comamonadaceae</taxon>
        <taxon>Corticibacter</taxon>
    </lineage>
</organism>
<evidence type="ECO:0000256" key="8">
    <source>
        <dbReference type="ARBA" id="ARBA00022842"/>
    </source>
</evidence>
<name>A0A3M6QPQ3_9BURK</name>
<dbReference type="PANTHER" id="PTHR47685:SF1">
    <property type="entry name" value="MAGNESIUM TRANSPORT PROTEIN CORA"/>
    <property type="match status" value="1"/>
</dbReference>
<comment type="catalytic activity">
    <reaction evidence="12">
        <text>Mg(2+)(in) = Mg(2+)(out)</text>
        <dbReference type="Rhea" id="RHEA:29827"/>
        <dbReference type="ChEBI" id="CHEBI:18420"/>
    </reaction>
</comment>
<dbReference type="PANTHER" id="PTHR47685">
    <property type="entry name" value="MAGNESIUM TRANSPORT PROTEIN CORA"/>
    <property type="match status" value="1"/>
</dbReference>
<dbReference type="RefSeq" id="WP_122230546.1">
    <property type="nucleotide sequence ID" value="NZ_RDQO01000004.1"/>
</dbReference>
<feature type="transmembrane region" description="Helical" evidence="13">
    <location>
        <begin position="268"/>
        <end position="288"/>
    </location>
</feature>
<dbReference type="Pfam" id="PF01544">
    <property type="entry name" value="CorA"/>
    <property type="match status" value="1"/>
</dbReference>
<feature type="transmembrane region" description="Helical" evidence="13">
    <location>
        <begin position="300"/>
        <end position="320"/>
    </location>
</feature>
<comment type="similarity">
    <text evidence="2 13">Belongs to the CorA metal ion transporter (MIT) (TC 1.A.35) family.</text>
</comment>
<comment type="subcellular location">
    <subcellularLocation>
        <location evidence="1">Cell inner membrane</location>
        <topology evidence="1">Multi-pass membrane protein</topology>
    </subcellularLocation>
    <subcellularLocation>
        <location evidence="13">Membrane</location>
        <topology evidence="13">Multi-pass membrane protein</topology>
    </subcellularLocation>
</comment>
<dbReference type="InterPro" id="IPR045861">
    <property type="entry name" value="CorA_cytoplasmic_dom"/>
</dbReference>
<evidence type="ECO:0000256" key="3">
    <source>
        <dbReference type="ARBA" id="ARBA00019439"/>
    </source>
</evidence>
<dbReference type="EMBL" id="RDQO01000004">
    <property type="protein sequence ID" value="RMX05044.1"/>
    <property type="molecule type" value="Genomic_DNA"/>
</dbReference>
<dbReference type="OrthoDB" id="9803416at2"/>
<evidence type="ECO:0000256" key="1">
    <source>
        <dbReference type="ARBA" id="ARBA00004429"/>
    </source>
</evidence>
<evidence type="ECO:0000256" key="10">
    <source>
        <dbReference type="ARBA" id="ARBA00023065"/>
    </source>
</evidence>
<protein>
    <recommendedName>
        <fullName evidence="3 13">Magnesium transport protein CorA</fullName>
    </recommendedName>
</protein>
<gene>
    <name evidence="13 14" type="primary">corA</name>
    <name evidence="14" type="ORF">D8I35_14465</name>
</gene>
<proteinExistence type="inferred from homology"/>
<dbReference type="SUPFAM" id="SSF144083">
    <property type="entry name" value="Magnesium transport protein CorA, transmembrane region"/>
    <property type="match status" value="1"/>
</dbReference>
<dbReference type="NCBIfam" id="TIGR00383">
    <property type="entry name" value="corA"/>
    <property type="match status" value="1"/>
</dbReference>
<keyword evidence="6" id="KW-0997">Cell inner membrane</keyword>
<dbReference type="GO" id="GO:0015095">
    <property type="term" value="F:magnesium ion transmembrane transporter activity"/>
    <property type="evidence" value="ECO:0007669"/>
    <property type="project" value="UniProtKB-UniRule"/>
</dbReference>
<dbReference type="GO" id="GO:0005886">
    <property type="term" value="C:plasma membrane"/>
    <property type="evidence" value="ECO:0007669"/>
    <property type="project" value="UniProtKB-SubCell"/>
</dbReference>
<evidence type="ECO:0000256" key="2">
    <source>
        <dbReference type="ARBA" id="ARBA00009765"/>
    </source>
</evidence>
<dbReference type="InterPro" id="IPR045863">
    <property type="entry name" value="CorA_TM1_TM2"/>
</dbReference>
<keyword evidence="10 13" id="KW-0406">Ion transport</keyword>
<evidence type="ECO:0000256" key="11">
    <source>
        <dbReference type="ARBA" id="ARBA00023136"/>
    </source>
</evidence>
<sequence>MLNVFTLVNGRLVQKEIDTLHDLTQFQPVWVDMESPTPEEKFWVKQHFSLLIPDDAVDDDIEESARFYEEDNGELHIRSDFLIEDDNPRYVRVAFIMNLQNPNLRSHNVLFSIREEDVPVFRLFRLRARRVPGLIEDCKEVLLSLFDTDAEYSADALETIYDELDSASQRILSGEVNDEQAGEVLGSIARHEDLNGKIRRNMMDTRRAVSFLMRSKILSAEQFEDARQILRDIESLDSHTAFLFEKINFLMDATVGFININQNKIIKLFSVASVALLPPTLIASIYGMNFKFMPEVDWAYGYPYALGLMLASAAIPMIYFRRKGWLK</sequence>
<keyword evidence="15" id="KW-1185">Reference proteome</keyword>